<dbReference type="SUPFAM" id="SSF52218">
    <property type="entry name" value="Flavoproteins"/>
    <property type="match status" value="1"/>
</dbReference>
<keyword evidence="1 6" id="KW-0285">Flavoprotein</keyword>
<dbReference type="EMBL" id="SOMN01000040">
    <property type="protein sequence ID" value="TFE22799.1"/>
    <property type="molecule type" value="Genomic_DNA"/>
</dbReference>
<feature type="domain" description="Flavodoxin-like fold" evidence="7">
    <location>
        <begin position="3"/>
        <end position="200"/>
    </location>
</feature>
<organism evidence="8 9">
    <name type="scientific">Cohnella luojiensis</name>
    <dbReference type="NCBI Taxonomy" id="652876"/>
    <lineage>
        <taxon>Bacteria</taxon>
        <taxon>Bacillati</taxon>
        <taxon>Bacillota</taxon>
        <taxon>Bacilli</taxon>
        <taxon>Bacillales</taxon>
        <taxon>Paenibacillaceae</taxon>
        <taxon>Cohnella</taxon>
    </lineage>
</organism>
<dbReference type="OrthoDB" id="9805013at2"/>
<keyword evidence="9" id="KW-1185">Reference proteome</keyword>
<keyword evidence="3 6" id="KW-0560">Oxidoreductase</keyword>
<dbReference type="InterPro" id="IPR003680">
    <property type="entry name" value="Flavodoxin_fold"/>
</dbReference>
<dbReference type="Proteomes" id="UP000297900">
    <property type="component" value="Unassembled WGS sequence"/>
</dbReference>
<keyword evidence="2 6" id="KW-0288">FMN</keyword>
<keyword evidence="4 6" id="KW-0520">NAD</keyword>
<comment type="caution">
    <text evidence="8">The sequence shown here is derived from an EMBL/GenBank/DDBJ whole genome shotgun (WGS) entry which is preliminary data.</text>
</comment>
<dbReference type="GO" id="GO:0016655">
    <property type="term" value="F:oxidoreductase activity, acting on NAD(P)H, quinone or similar compound as acceptor"/>
    <property type="evidence" value="ECO:0007669"/>
    <property type="project" value="InterPro"/>
</dbReference>
<dbReference type="InterPro" id="IPR023048">
    <property type="entry name" value="NADH:quinone_OxRdtase_FMN_depd"/>
</dbReference>
<dbReference type="Gene3D" id="3.40.50.360">
    <property type="match status" value="1"/>
</dbReference>
<evidence type="ECO:0000256" key="2">
    <source>
        <dbReference type="ARBA" id="ARBA00022643"/>
    </source>
</evidence>
<dbReference type="PANTHER" id="PTHR43741:SF4">
    <property type="entry name" value="FMN-DEPENDENT NADH:QUINONE OXIDOREDUCTASE"/>
    <property type="match status" value="1"/>
</dbReference>
<evidence type="ECO:0000256" key="3">
    <source>
        <dbReference type="ARBA" id="ARBA00023002"/>
    </source>
</evidence>
<dbReference type="InterPro" id="IPR050104">
    <property type="entry name" value="FMN-dep_NADH:Q_OxRdtase_AzoR1"/>
</dbReference>
<evidence type="ECO:0000256" key="4">
    <source>
        <dbReference type="ARBA" id="ARBA00023027"/>
    </source>
</evidence>
<evidence type="ECO:0000256" key="1">
    <source>
        <dbReference type="ARBA" id="ARBA00022630"/>
    </source>
</evidence>
<gene>
    <name evidence="6" type="primary">azoR</name>
    <name evidence="8" type="ORF">E2980_20620</name>
</gene>
<dbReference type="EC" id="1.6.5.-" evidence="6"/>
<dbReference type="PANTHER" id="PTHR43741">
    <property type="entry name" value="FMN-DEPENDENT NADH-AZOREDUCTASE 1"/>
    <property type="match status" value="1"/>
</dbReference>
<evidence type="ECO:0000256" key="5">
    <source>
        <dbReference type="ARBA" id="ARBA00048542"/>
    </source>
</evidence>
<protein>
    <recommendedName>
        <fullName evidence="6">FMN dependent NADH:quinone oxidoreductase</fullName>
        <ecNumber evidence="6">1.6.5.-</ecNumber>
    </recommendedName>
    <alternativeName>
        <fullName evidence="6">Azo-dye reductase</fullName>
    </alternativeName>
    <alternativeName>
        <fullName evidence="6">FMN-dependent NADH-azo compound oxidoreductase</fullName>
    </alternativeName>
    <alternativeName>
        <fullName evidence="6">FMN-dependent NADH-azoreductase</fullName>
        <ecNumber evidence="6">1.7.1.17</ecNumber>
    </alternativeName>
</protein>
<evidence type="ECO:0000313" key="9">
    <source>
        <dbReference type="Proteomes" id="UP000297900"/>
    </source>
</evidence>
<comment type="subunit">
    <text evidence="6">Homodimer.</text>
</comment>
<evidence type="ECO:0000256" key="6">
    <source>
        <dbReference type="HAMAP-Rule" id="MF_01216"/>
    </source>
</evidence>
<accession>A0A4Y8LP63</accession>
<evidence type="ECO:0000259" key="7">
    <source>
        <dbReference type="Pfam" id="PF02525"/>
    </source>
</evidence>
<comment type="cofactor">
    <cofactor evidence="6">
        <name>FMN</name>
        <dbReference type="ChEBI" id="CHEBI:58210"/>
    </cofactor>
    <text evidence="6">Binds 1 FMN per subunit.</text>
</comment>
<proteinExistence type="inferred from homology"/>
<dbReference type="HAMAP" id="MF_01216">
    <property type="entry name" value="Azoreductase_type1"/>
    <property type="match status" value="1"/>
</dbReference>
<reference evidence="8 9" key="1">
    <citation type="submission" date="2019-03" db="EMBL/GenBank/DDBJ databases">
        <title>Cohnella endophytica sp. nov., a novel endophytic bacterium isolated from bark of Sonneratia apetala.</title>
        <authorList>
            <person name="Tuo L."/>
        </authorList>
    </citation>
    <scope>NUCLEOTIDE SEQUENCE [LARGE SCALE GENOMIC DNA]</scope>
    <source>
        <strain evidence="8 9">CCTCC AB 208254</strain>
    </source>
</reference>
<comment type="similarity">
    <text evidence="6">Belongs to the azoreductase type 1 family.</text>
</comment>
<dbReference type="GO" id="GO:0010181">
    <property type="term" value="F:FMN binding"/>
    <property type="evidence" value="ECO:0007669"/>
    <property type="project" value="UniProtKB-UniRule"/>
</dbReference>
<evidence type="ECO:0000313" key="8">
    <source>
        <dbReference type="EMBL" id="TFE22799.1"/>
    </source>
</evidence>
<sequence length="208" mass="22790">MANVLFVKANDRPSDQAISSRMYNTFLASYKEANPGDVITELDLYNVELPYFGNTALTGLYKLGQGIEPNPEEKRAAEISNQYLDQFLASDKVVIAFPLWNFTVPGPLITYISYLSQAGRTFSYTSEGPIGLAGDKKVALLTARGGDYSLDVMEPMEMALKYVKTIISFWGIHQPESVVIQGHAQYSDRAAQIIESGLNETAAAAAAF</sequence>
<dbReference type="AlphaFoldDB" id="A0A4Y8LP63"/>
<dbReference type="EC" id="1.7.1.17" evidence="6"/>
<dbReference type="GO" id="GO:0009055">
    <property type="term" value="F:electron transfer activity"/>
    <property type="evidence" value="ECO:0007669"/>
    <property type="project" value="UniProtKB-UniRule"/>
</dbReference>
<comment type="catalytic activity">
    <reaction evidence="5">
        <text>N,N-dimethyl-1,4-phenylenediamine + anthranilate + 2 NAD(+) = 2-(4-dimethylaminophenyl)diazenylbenzoate + 2 NADH + 2 H(+)</text>
        <dbReference type="Rhea" id="RHEA:55872"/>
        <dbReference type="ChEBI" id="CHEBI:15378"/>
        <dbReference type="ChEBI" id="CHEBI:15783"/>
        <dbReference type="ChEBI" id="CHEBI:16567"/>
        <dbReference type="ChEBI" id="CHEBI:57540"/>
        <dbReference type="ChEBI" id="CHEBI:57945"/>
        <dbReference type="ChEBI" id="CHEBI:71579"/>
        <dbReference type="EC" id="1.7.1.17"/>
    </reaction>
    <physiologicalReaction direction="right-to-left" evidence="5">
        <dbReference type="Rhea" id="RHEA:55874"/>
    </physiologicalReaction>
</comment>
<comment type="function">
    <text evidence="6">Quinone reductase that provides resistance to thiol-specific stress caused by electrophilic quinones.</text>
</comment>
<dbReference type="Pfam" id="PF02525">
    <property type="entry name" value="Flavodoxin_2"/>
    <property type="match status" value="1"/>
</dbReference>
<name>A0A4Y8LP63_9BACL</name>
<comment type="caution">
    <text evidence="6">Lacks conserved residue(s) required for the propagation of feature annotation.</text>
</comment>
<dbReference type="NCBIfam" id="NF010075">
    <property type="entry name" value="PRK13556.1"/>
    <property type="match status" value="1"/>
</dbReference>
<comment type="function">
    <text evidence="6">Also exhibits azoreductase activity. Catalyzes the reductive cleavage of the azo bond in aromatic azo compounds to the corresponding amines.</text>
</comment>
<dbReference type="GO" id="GO:0016652">
    <property type="term" value="F:oxidoreductase activity, acting on NAD(P)H as acceptor"/>
    <property type="evidence" value="ECO:0007669"/>
    <property type="project" value="UniProtKB-UniRule"/>
</dbReference>
<dbReference type="InterPro" id="IPR029039">
    <property type="entry name" value="Flavoprotein-like_sf"/>
</dbReference>
<comment type="catalytic activity">
    <reaction evidence="6">
        <text>2 a quinone + NADH + H(+) = 2 a 1,4-benzosemiquinone + NAD(+)</text>
        <dbReference type="Rhea" id="RHEA:65952"/>
        <dbReference type="ChEBI" id="CHEBI:15378"/>
        <dbReference type="ChEBI" id="CHEBI:57540"/>
        <dbReference type="ChEBI" id="CHEBI:57945"/>
        <dbReference type="ChEBI" id="CHEBI:132124"/>
        <dbReference type="ChEBI" id="CHEBI:134225"/>
    </reaction>
</comment>